<name>A0A0N4YNJ2_NIPBR</name>
<evidence type="ECO:0000313" key="1">
    <source>
        <dbReference type="EMBL" id="VDL82530.1"/>
    </source>
</evidence>
<gene>
    <name evidence="1" type="ORF">NBR_LOCUS18805</name>
</gene>
<dbReference type="EMBL" id="UYSL01023675">
    <property type="protein sequence ID" value="VDL82530.1"/>
    <property type="molecule type" value="Genomic_DNA"/>
</dbReference>
<protein>
    <submittedName>
        <fullName evidence="3">Transcriptional regulator</fullName>
    </submittedName>
</protein>
<keyword evidence="2" id="KW-1185">Reference proteome</keyword>
<dbReference type="WBParaSite" id="NBR_0001880401-mRNA-1">
    <property type="protein sequence ID" value="NBR_0001880401-mRNA-1"/>
    <property type="gene ID" value="NBR_0001880401"/>
</dbReference>
<dbReference type="AlphaFoldDB" id="A0A0N4YNJ2"/>
<evidence type="ECO:0000313" key="2">
    <source>
        <dbReference type="Proteomes" id="UP000271162"/>
    </source>
</evidence>
<organism evidence="3">
    <name type="scientific">Nippostrongylus brasiliensis</name>
    <name type="common">Rat hookworm</name>
    <dbReference type="NCBI Taxonomy" id="27835"/>
    <lineage>
        <taxon>Eukaryota</taxon>
        <taxon>Metazoa</taxon>
        <taxon>Ecdysozoa</taxon>
        <taxon>Nematoda</taxon>
        <taxon>Chromadorea</taxon>
        <taxon>Rhabditida</taxon>
        <taxon>Rhabditina</taxon>
        <taxon>Rhabditomorpha</taxon>
        <taxon>Strongyloidea</taxon>
        <taxon>Heligmosomidae</taxon>
        <taxon>Nippostrongylus</taxon>
    </lineage>
</organism>
<reference evidence="3" key="1">
    <citation type="submission" date="2017-02" db="UniProtKB">
        <authorList>
            <consortium name="WormBaseParasite"/>
        </authorList>
    </citation>
    <scope>IDENTIFICATION</scope>
</reference>
<evidence type="ECO:0000313" key="3">
    <source>
        <dbReference type="WBParaSite" id="NBR_0001880401-mRNA-1"/>
    </source>
</evidence>
<reference evidence="1 2" key="2">
    <citation type="submission" date="2018-11" db="EMBL/GenBank/DDBJ databases">
        <authorList>
            <consortium name="Pathogen Informatics"/>
        </authorList>
    </citation>
    <scope>NUCLEOTIDE SEQUENCE [LARGE SCALE GENOMIC DNA]</scope>
</reference>
<dbReference type="Proteomes" id="UP000271162">
    <property type="component" value="Unassembled WGS sequence"/>
</dbReference>
<proteinExistence type="predicted"/>
<accession>A0A0N4YNJ2</accession>
<sequence>MRLIGSTKHVGQARLPNAPFVAGSNALTAKMQTSKFVTALAELLLSTKMPLSRSFKRIPNQVLGKWRRSLAATIPL</sequence>